<dbReference type="OrthoDB" id="4568405at2"/>
<keyword evidence="3" id="KW-1003">Cell membrane</keyword>
<dbReference type="PANTHER" id="PTHR33884">
    <property type="entry name" value="UPF0410 PROTEIN YMGE"/>
    <property type="match status" value="1"/>
</dbReference>
<proteinExistence type="inferred from homology"/>
<gene>
    <name evidence="8" type="ORF">CVV68_00965</name>
</gene>
<dbReference type="Proteomes" id="UP000247832">
    <property type="component" value="Unassembled WGS sequence"/>
</dbReference>
<comment type="caution">
    <text evidence="8">The sequence shown here is derived from an EMBL/GenBank/DDBJ whole genome shotgun (WGS) entry which is preliminary data.</text>
</comment>
<evidence type="ECO:0000256" key="5">
    <source>
        <dbReference type="ARBA" id="ARBA00022989"/>
    </source>
</evidence>
<organism evidence="8 9">
    <name type="scientific">Arthrobacter livingstonensis</name>
    <dbReference type="NCBI Taxonomy" id="670078"/>
    <lineage>
        <taxon>Bacteria</taxon>
        <taxon>Bacillati</taxon>
        <taxon>Actinomycetota</taxon>
        <taxon>Actinomycetes</taxon>
        <taxon>Micrococcales</taxon>
        <taxon>Micrococcaceae</taxon>
        <taxon>Arthrobacter</taxon>
    </lineage>
</organism>
<name>A0A2V5LP26_9MICC</name>
<sequence>MGFFGFIILGLIVGAIVKALMPGKVGGGWGTSLILGIVGALVGGLLGSLIFHASLGTFFDLRTWLLSIVGGLVVAFGYGAIKGRN</sequence>
<protein>
    <submittedName>
        <fullName evidence="8">GlsB/YeaQ/YmgE family stress response membrane protein</fullName>
    </submittedName>
</protein>
<reference evidence="8 9" key="1">
    <citation type="submission" date="2018-05" db="EMBL/GenBank/DDBJ databases">
        <title>Genetic diversity of glacier-inhabiting Cryobacterium bacteria in China and description of Cryobacterium mengkeensis sp. nov. and Arthrobacter glacialis sp. nov.</title>
        <authorList>
            <person name="Liu Q."/>
            <person name="Xin Y.-H."/>
        </authorList>
    </citation>
    <scope>NUCLEOTIDE SEQUENCE [LARGE SCALE GENOMIC DNA]</scope>
    <source>
        <strain evidence="8 9">LI2</strain>
    </source>
</reference>
<dbReference type="GO" id="GO:0005886">
    <property type="term" value="C:plasma membrane"/>
    <property type="evidence" value="ECO:0007669"/>
    <property type="project" value="UniProtKB-SubCell"/>
</dbReference>
<comment type="similarity">
    <text evidence="2">Belongs to the UPF0410 family.</text>
</comment>
<comment type="subcellular location">
    <subcellularLocation>
        <location evidence="1">Cell membrane</location>
        <topology evidence="1">Multi-pass membrane protein</topology>
    </subcellularLocation>
</comment>
<evidence type="ECO:0000313" key="8">
    <source>
        <dbReference type="EMBL" id="PYI69710.1"/>
    </source>
</evidence>
<dbReference type="AlphaFoldDB" id="A0A2V5LP26"/>
<keyword evidence="5 7" id="KW-1133">Transmembrane helix</keyword>
<dbReference type="PANTHER" id="PTHR33884:SF3">
    <property type="entry name" value="UPF0410 PROTEIN YMGE"/>
    <property type="match status" value="1"/>
</dbReference>
<keyword evidence="6 7" id="KW-0472">Membrane</keyword>
<keyword evidence="4 7" id="KW-0812">Transmembrane</keyword>
<evidence type="ECO:0000256" key="3">
    <source>
        <dbReference type="ARBA" id="ARBA00022475"/>
    </source>
</evidence>
<evidence type="ECO:0000256" key="1">
    <source>
        <dbReference type="ARBA" id="ARBA00004651"/>
    </source>
</evidence>
<keyword evidence="9" id="KW-1185">Reference proteome</keyword>
<dbReference type="EMBL" id="QJVD01000001">
    <property type="protein sequence ID" value="PYI69710.1"/>
    <property type="molecule type" value="Genomic_DNA"/>
</dbReference>
<feature type="transmembrane region" description="Helical" evidence="7">
    <location>
        <begin position="29"/>
        <end position="51"/>
    </location>
</feature>
<accession>A0A2V5LP26</accession>
<evidence type="ECO:0000256" key="6">
    <source>
        <dbReference type="ARBA" id="ARBA00023136"/>
    </source>
</evidence>
<dbReference type="InterPro" id="IPR007341">
    <property type="entry name" value="Transgly_assoc"/>
</dbReference>
<dbReference type="RefSeq" id="WP_110499134.1">
    <property type="nucleotide sequence ID" value="NZ_QJVD01000001.1"/>
</dbReference>
<evidence type="ECO:0000256" key="2">
    <source>
        <dbReference type="ARBA" id="ARBA00011006"/>
    </source>
</evidence>
<feature type="transmembrane region" description="Helical" evidence="7">
    <location>
        <begin position="63"/>
        <end position="81"/>
    </location>
</feature>
<evidence type="ECO:0000313" key="9">
    <source>
        <dbReference type="Proteomes" id="UP000247832"/>
    </source>
</evidence>
<evidence type="ECO:0000256" key="4">
    <source>
        <dbReference type="ARBA" id="ARBA00022692"/>
    </source>
</evidence>
<evidence type="ECO:0000256" key="7">
    <source>
        <dbReference type="SAM" id="Phobius"/>
    </source>
</evidence>